<sequence>MKVGNKVKPGEAVAVDIYVKPNLSQGIHEETFVMETEEGIRAECRIRVLVRGESEEDYEVNCVPNSGTRFLTITQEEYDSWDNVEPEPDMLMCPSRLITICNNGQKPVTVDFEDTEHFRAWFYIDEDTGVVMPGENTIIQVFPKAEEQVATDIFKVSITGGIELSYIISQNCPHIAPPYPEGATIKDVKVQGSTIKAVAYDCANSEGFDAVLTKKSWVDRPENYVKVAKNQDAKTITFTNVKNGTYCLGIHAYNRDYYDGNVSGKRFGAWSYPVKVVVKNGIPTERVKIKTVKTSKGAVSVTVGVPKGFARADMELRSTGGTTVYKRNNRTTYTRITGVKPGIYTLRVRPWVKINGRKAYGDWVSWGRRIRVN</sequence>
<comment type="caution">
    <text evidence="1">The sequence shown here is derived from an EMBL/GenBank/DDBJ whole genome shotgun (WGS) entry which is preliminary data.</text>
</comment>
<dbReference type="Proteomes" id="UP000822152">
    <property type="component" value="Unassembled WGS sequence"/>
</dbReference>
<proteinExistence type="predicted"/>
<dbReference type="EMBL" id="JAAIPF010000070">
    <property type="protein sequence ID" value="NSF75372.1"/>
    <property type="molecule type" value="Genomic_DNA"/>
</dbReference>
<evidence type="ECO:0000313" key="1">
    <source>
        <dbReference type="EMBL" id="NSF75372.1"/>
    </source>
</evidence>
<gene>
    <name evidence="1" type="ORF">G4952_16585</name>
</gene>
<reference evidence="1 2" key="1">
    <citation type="journal article" date="2020" name="Cell Host Microbe">
        <title>Functional and Genomic Variation between Human-Derived Isolates of Lachnospiraceae Reveals Inter- and Intra-Species Diversity.</title>
        <authorList>
            <person name="Sorbara M.T."/>
            <person name="Littmann E.R."/>
            <person name="Fontana E."/>
            <person name="Moody T.U."/>
            <person name="Kohout C.E."/>
            <person name="Gjonbalaj M."/>
            <person name="Eaton V."/>
            <person name="Seok R."/>
            <person name="Leiner I.M."/>
            <person name="Pamer E.G."/>
        </authorList>
    </citation>
    <scope>NUCLEOTIDE SEQUENCE [LARGE SCALE GENOMIC DNA]</scope>
    <source>
        <strain evidence="1 2">MSK.20.11</strain>
    </source>
</reference>
<evidence type="ECO:0008006" key="3">
    <source>
        <dbReference type="Google" id="ProtNLM"/>
    </source>
</evidence>
<evidence type="ECO:0000313" key="2">
    <source>
        <dbReference type="Proteomes" id="UP000822152"/>
    </source>
</evidence>
<accession>A0ABX2GU68</accession>
<protein>
    <recommendedName>
        <fullName evidence="3">Triple tyrosine motif-containing protein</fullName>
    </recommendedName>
</protein>
<name>A0ABX2GU68_9FIRM</name>
<organism evidence="1 2">
    <name type="scientific">Blautia wexlerae</name>
    <dbReference type="NCBI Taxonomy" id="418240"/>
    <lineage>
        <taxon>Bacteria</taxon>
        <taxon>Bacillati</taxon>
        <taxon>Bacillota</taxon>
        <taxon>Clostridia</taxon>
        <taxon>Lachnospirales</taxon>
        <taxon>Lachnospiraceae</taxon>
        <taxon>Blautia</taxon>
    </lineage>
</organism>
<keyword evidence="2" id="KW-1185">Reference proteome</keyword>